<dbReference type="AlphaFoldDB" id="A0A952AH46"/>
<evidence type="ECO:0000313" key="3">
    <source>
        <dbReference type="EMBL" id="MBW7953827.1"/>
    </source>
</evidence>
<evidence type="ECO:0000256" key="1">
    <source>
        <dbReference type="SAM" id="Coils"/>
    </source>
</evidence>
<gene>
    <name evidence="3" type="ORF">H3C67_03490</name>
</gene>
<sequence length="138" mass="16229">MANNVTTTNDELESIRQEVEDAASGLNDENPDKVSEYFETKQVIKTLRGDLKDYIDTHELKDELDQLTKKTKEIRDKIKSTDEIKILNEKIATLKERTELLKEIIKMELLQLEQEEVKHDGRKLKLIQTIKEMRDEEE</sequence>
<evidence type="ECO:0000313" key="4">
    <source>
        <dbReference type="Proteomes" id="UP000781173"/>
    </source>
</evidence>
<evidence type="ECO:0000256" key="2">
    <source>
        <dbReference type="SAM" id="MobiDB-lite"/>
    </source>
</evidence>
<organism evidence="3 4">
    <name type="scientific">Candidatus Dojkabacteria bacterium</name>
    <dbReference type="NCBI Taxonomy" id="2099670"/>
    <lineage>
        <taxon>Bacteria</taxon>
        <taxon>Candidatus Dojkabacteria</taxon>
    </lineage>
</organism>
<comment type="caution">
    <text evidence="3">The sequence shown here is derived from an EMBL/GenBank/DDBJ whole genome shotgun (WGS) entry which is preliminary data.</text>
</comment>
<name>A0A952AH46_9BACT</name>
<protein>
    <submittedName>
        <fullName evidence="3">Uncharacterized protein</fullName>
    </submittedName>
</protein>
<accession>A0A952AH46</accession>
<feature type="region of interest" description="Disordered" evidence="2">
    <location>
        <begin position="1"/>
        <end position="32"/>
    </location>
</feature>
<proteinExistence type="predicted"/>
<feature type="coiled-coil region" evidence="1">
    <location>
        <begin position="57"/>
        <end position="115"/>
    </location>
</feature>
<reference evidence="3" key="1">
    <citation type="journal article" date="2022" name="ISME J.">
        <title>A general approach to explore prokaryotic protein glycosylation reveals the unique surface layer modulation of an anammox bacterium.</title>
        <authorList>
            <person name="Pabst M."/>
            <person name="Grouzdev D.S."/>
            <person name="Lawson C.E."/>
            <person name="Kleikamp H.B.C."/>
            <person name="de Ram C."/>
            <person name="Louwen R."/>
            <person name="Lin Y.M."/>
            <person name="Lucker S."/>
            <person name="van Loosdrecht M.C.M."/>
            <person name="Laureni M."/>
        </authorList>
    </citation>
    <scope>NUCLEOTIDE SEQUENCE</scope>
    <source>
        <strain evidence="3">BROCD043</strain>
    </source>
</reference>
<dbReference type="EMBL" id="JACFOF010000007">
    <property type="protein sequence ID" value="MBW7953827.1"/>
    <property type="molecule type" value="Genomic_DNA"/>
</dbReference>
<keyword evidence="1" id="KW-0175">Coiled coil</keyword>
<dbReference type="Proteomes" id="UP000781173">
    <property type="component" value="Unassembled WGS sequence"/>
</dbReference>